<dbReference type="InterPro" id="IPR014509">
    <property type="entry name" value="YjdF-like"/>
</dbReference>
<sequence length="199" mass="20737">MPWAVLGVLLTTVVQLAVGAFSDLPQFAGKGFGARLAAYPVLMLLVPLVAVVRRARRNHRHEGSGPLPWAATLLVALPFLVDVTGNTLDLYDAVIWWDDANHLVNWALLSGGAGLLLRDGGVQPRWALALCTAGVGALLAVGWELGEWATFIRFGEVDGGLAAAYGDTLGDLALGCLGAGVAGVVVARREAASPPHRGS</sequence>
<evidence type="ECO:0000256" key="1">
    <source>
        <dbReference type="SAM" id="Phobius"/>
    </source>
</evidence>
<keyword evidence="1" id="KW-1133">Transmembrane helix</keyword>
<dbReference type="EMBL" id="VKAC01000007">
    <property type="protein sequence ID" value="TXR55894.1"/>
    <property type="molecule type" value="Genomic_DNA"/>
</dbReference>
<keyword evidence="3" id="KW-1185">Reference proteome</keyword>
<reference evidence="2 3" key="1">
    <citation type="submission" date="2019-07" db="EMBL/GenBank/DDBJ databases">
        <title>Quadrisphaera sp. strain DD2A genome sequencing and assembly.</title>
        <authorList>
            <person name="Kim I."/>
        </authorList>
    </citation>
    <scope>NUCLEOTIDE SEQUENCE [LARGE SCALE GENOMIC DNA]</scope>
    <source>
        <strain evidence="2 3">DD2A</strain>
    </source>
</reference>
<accession>A0A5C8ZEG1</accession>
<gene>
    <name evidence="2" type="ORF">FMM08_12835</name>
</gene>
<dbReference type="AlphaFoldDB" id="A0A5C8ZEG1"/>
<keyword evidence="1" id="KW-0812">Transmembrane</keyword>
<feature type="transmembrane region" description="Helical" evidence="1">
    <location>
        <begin position="32"/>
        <end position="52"/>
    </location>
</feature>
<comment type="caution">
    <text evidence="2">The sequence shown here is derived from an EMBL/GenBank/DDBJ whole genome shotgun (WGS) entry which is preliminary data.</text>
</comment>
<proteinExistence type="predicted"/>
<dbReference type="Pfam" id="PF09997">
    <property type="entry name" value="DUF2238"/>
    <property type="match status" value="1"/>
</dbReference>
<dbReference type="OrthoDB" id="5179615at2"/>
<evidence type="ECO:0000313" key="3">
    <source>
        <dbReference type="Proteomes" id="UP000321234"/>
    </source>
</evidence>
<name>A0A5C8ZEG1_9ACTN</name>
<protein>
    <submittedName>
        <fullName evidence="2">Uncharacterized protein</fullName>
    </submittedName>
</protein>
<evidence type="ECO:0000313" key="2">
    <source>
        <dbReference type="EMBL" id="TXR55894.1"/>
    </source>
</evidence>
<keyword evidence="1" id="KW-0472">Membrane</keyword>
<feature type="transmembrane region" description="Helical" evidence="1">
    <location>
        <begin position="126"/>
        <end position="145"/>
    </location>
</feature>
<organism evidence="2 3">
    <name type="scientific">Quadrisphaera setariae</name>
    <dbReference type="NCBI Taxonomy" id="2593304"/>
    <lineage>
        <taxon>Bacteria</taxon>
        <taxon>Bacillati</taxon>
        <taxon>Actinomycetota</taxon>
        <taxon>Actinomycetes</taxon>
        <taxon>Kineosporiales</taxon>
        <taxon>Kineosporiaceae</taxon>
        <taxon>Quadrisphaera</taxon>
    </lineage>
</organism>
<dbReference type="Proteomes" id="UP000321234">
    <property type="component" value="Unassembled WGS sequence"/>
</dbReference>